<name>A0A8B2NSS4_9HYPH</name>
<dbReference type="PANTHER" id="PTHR43875">
    <property type="entry name" value="MALTODEXTRIN IMPORT ATP-BINDING PROTEIN MSMX"/>
    <property type="match status" value="1"/>
</dbReference>
<dbReference type="GO" id="GO:0005524">
    <property type="term" value="F:ATP binding"/>
    <property type="evidence" value="ECO:0007669"/>
    <property type="project" value="UniProtKB-KW"/>
</dbReference>
<dbReference type="OrthoDB" id="9802264at2"/>
<gene>
    <name evidence="9" type="ORF">DLJ53_14655</name>
</gene>
<dbReference type="InterPro" id="IPR015853">
    <property type="entry name" value="ABC_transpr_FbpC"/>
</dbReference>
<dbReference type="InterPro" id="IPR008995">
    <property type="entry name" value="Mo/tungstate-bd_C_term_dom"/>
</dbReference>
<keyword evidence="7" id="KW-0472">Membrane</keyword>
<dbReference type="PROSITE" id="PS50893">
    <property type="entry name" value="ABC_TRANSPORTER_2"/>
    <property type="match status" value="1"/>
</dbReference>
<keyword evidence="6 9" id="KW-0067">ATP-binding</keyword>
<dbReference type="Gene3D" id="3.40.50.300">
    <property type="entry name" value="P-loop containing nucleotide triphosphate hydrolases"/>
    <property type="match status" value="1"/>
</dbReference>
<dbReference type="Pfam" id="PF17912">
    <property type="entry name" value="OB_MalK"/>
    <property type="match status" value="1"/>
</dbReference>
<keyword evidence="5" id="KW-0547">Nucleotide-binding</keyword>
<evidence type="ECO:0000256" key="1">
    <source>
        <dbReference type="ARBA" id="ARBA00004417"/>
    </source>
</evidence>
<comment type="subcellular location">
    <subcellularLocation>
        <location evidence="1">Cell inner membrane</location>
        <topology evidence="1">Peripheral membrane protein</topology>
    </subcellularLocation>
</comment>
<dbReference type="SMART" id="SM00382">
    <property type="entry name" value="AAA"/>
    <property type="match status" value="1"/>
</dbReference>
<dbReference type="GO" id="GO:0016887">
    <property type="term" value="F:ATP hydrolysis activity"/>
    <property type="evidence" value="ECO:0007669"/>
    <property type="project" value="InterPro"/>
</dbReference>
<dbReference type="SUPFAM" id="SSF50331">
    <property type="entry name" value="MOP-like"/>
    <property type="match status" value="1"/>
</dbReference>
<dbReference type="CDD" id="cd03259">
    <property type="entry name" value="ABC_Carb_Solutes_like"/>
    <property type="match status" value="1"/>
</dbReference>
<keyword evidence="3" id="KW-0813">Transport</keyword>
<evidence type="ECO:0000256" key="7">
    <source>
        <dbReference type="ARBA" id="ARBA00023136"/>
    </source>
</evidence>
<dbReference type="Gene3D" id="2.40.50.100">
    <property type="match status" value="1"/>
</dbReference>
<dbReference type="InterPro" id="IPR003593">
    <property type="entry name" value="AAA+_ATPase"/>
</dbReference>
<proteinExistence type="inferred from homology"/>
<evidence type="ECO:0000256" key="6">
    <source>
        <dbReference type="ARBA" id="ARBA00022840"/>
    </source>
</evidence>
<keyword evidence="4" id="KW-1003">Cell membrane</keyword>
<evidence type="ECO:0000256" key="5">
    <source>
        <dbReference type="ARBA" id="ARBA00022741"/>
    </source>
</evidence>
<evidence type="ECO:0000256" key="3">
    <source>
        <dbReference type="ARBA" id="ARBA00022448"/>
    </source>
</evidence>
<dbReference type="InterPro" id="IPR027417">
    <property type="entry name" value="P-loop_NTPase"/>
</dbReference>
<reference evidence="9 10" key="1">
    <citation type="submission" date="2018-05" db="EMBL/GenBank/DDBJ databases">
        <title>Acuticoccus sediminis sp. nov., isolated from deep-sea sediment of Indian Ocean.</title>
        <authorList>
            <person name="Liu X."/>
            <person name="Lai Q."/>
            <person name="Du Y."/>
            <person name="Sun F."/>
            <person name="Zhang X."/>
            <person name="Wang S."/>
            <person name="Shao Z."/>
        </authorList>
    </citation>
    <scope>NUCLEOTIDE SEQUENCE [LARGE SCALE GENOMIC DNA]</scope>
    <source>
        <strain evidence="9 10">PTG4-2</strain>
    </source>
</reference>
<dbReference type="FunFam" id="3.40.50.300:FF:000042">
    <property type="entry name" value="Maltose/maltodextrin ABC transporter, ATP-binding protein"/>
    <property type="match status" value="1"/>
</dbReference>
<dbReference type="Pfam" id="PF00005">
    <property type="entry name" value="ABC_tran"/>
    <property type="match status" value="1"/>
</dbReference>
<dbReference type="GO" id="GO:0015408">
    <property type="term" value="F:ABC-type ferric iron transporter activity"/>
    <property type="evidence" value="ECO:0007669"/>
    <property type="project" value="InterPro"/>
</dbReference>
<comment type="caution">
    <text evidence="9">The sequence shown here is derived from an EMBL/GenBank/DDBJ whole genome shotgun (WGS) entry which is preliminary data.</text>
</comment>
<evidence type="ECO:0000313" key="9">
    <source>
        <dbReference type="EMBL" id="RAI00504.1"/>
    </source>
</evidence>
<evidence type="ECO:0000256" key="4">
    <source>
        <dbReference type="ARBA" id="ARBA00022475"/>
    </source>
</evidence>
<comment type="similarity">
    <text evidence="2">Belongs to the ABC transporter superfamily.</text>
</comment>
<dbReference type="InterPro" id="IPR047641">
    <property type="entry name" value="ABC_transpr_MalK/UgpC-like"/>
</dbReference>
<dbReference type="GO" id="GO:0055052">
    <property type="term" value="C:ATP-binding cassette (ABC) transporter complex, substrate-binding subunit-containing"/>
    <property type="evidence" value="ECO:0007669"/>
    <property type="project" value="TreeGrafter"/>
</dbReference>
<dbReference type="SUPFAM" id="SSF52540">
    <property type="entry name" value="P-loop containing nucleoside triphosphate hydrolases"/>
    <property type="match status" value="1"/>
</dbReference>
<keyword evidence="10" id="KW-1185">Reference proteome</keyword>
<organism evidence="9 10">
    <name type="scientific">Acuticoccus sediminis</name>
    <dbReference type="NCBI Taxonomy" id="2184697"/>
    <lineage>
        <taxon>Bacteria</taxon>
        <taxon>Pseudomonadati</taxon>
        <taxon>Pseudomonadota</taxon>
        <taxon>Alphaproteobacteria</taxon>
        <taxon>Hyphomicrobiales</taxon>
        <taxon>Amorphaceae</taxon>
        <taxon>Acuticoccus</taxon>
    </lineage>
</organism>
<dbReference type="RefSeq" id="WP_111346502.1">
    <property type="nucleotide sequence ID" value="NZ_QHHQ01000003.1"/>
</dbReference>
<dbReference type="EMBL" id="QHHQ01000003">
    <property type="protein sequence ID" value="RAI00504.1"/>
    <property type="molecule type" value="Genomic_DNA"/>
</dbReference>
<dbReference type="Proteomes" id="UP000249590">
    <property type="component" value="Unassembled WGS sequence"/>
</dbReference>
<evidence type="ECO:0000313" key="10">
    <source>
        <dbReference type="Proteomes" id="UP000249590"/>
    </source>
</evidence>
<dbReference type="PANTHER" id="PTHR43875:SF14">
    <property type="entry name" value="ABC TRANSPORTER ATP-BINDING PROTEIN"/>
    <property type="match status" value="1"/>
</dbReference>
<dbReference type="AlphaFoldDB" id="A0A8B2NSS4"/>
<sequence>MAEITLDHIRHAYGPTKSRDDYALKELDHVWTDGGAFALLGPSGCGKTTLLNIISGLLTPSEGRVLFDGRDVTMLPPEARNIAQVFQFPVVYDTMTVAENLAFPLKNRGVPKAKINERVSRIIDMLGLAEHAGKRAASLTADLKQKISLGRGMVRENVAAILFDEPLTVIDPHLKWQLRSQLKTLHREFGHTMVYVTHDQTEALTFADKVVVMTGGEVVQVGTPQDLFERPAHTFVGYFIGSPGMNVLPVAIDGEKAILDSGEIRLPGAVTPPPGAATSIGVRPEFVAVGDEGLPFAVTRVDDIGREKIVHGILAGHHVAAILPEGANVPAHPRASFRPEGINVYADDWRIEVAR</sequence>
<evidence type="ECO:0000259" key="8">
    <source>
        <dbReference type="PROSITE" id="PS50893"/>
    </source>
</evidence>
<protein>
    <submittedName>
        <fullName evidence="9">ABC transporter ATP-binding protein</fullName>
    </submittedName>
</protein>
<evidence type="ECO:0000256" key="2">
    <source>
        <dbReference type="ARBA" id="ARBA00005417"/>
    </source>
</evidence>
<dbReference type="InterPro" id="IPR040582">
    <property type="entry name" value="OB_MalK-like"/>
</dbReference>
<feature type="domain" description="ABC transporter" evidence="8">
    <location>
        <begin position="4"/>
        <end position="240"/>
    </location>
</feature>
<accession>A0A8B2NSS4</accession>
<dbReference type="InterPro" id="IPR003439">
    <property type="entry name" value="ABC_transporter-like_ATP-bd"/>
</dbReference>